<proteinExistence type="predicted"/>
<dbReference type="InterPro" id="IPR027752">
    <property type="entry name" value="TTLL10"/>
</dbReference>
<accession>A0AAD9K0G1</accession>
<feature type="compositionally biased region" description="Low complexity" evidence="1">
    <location>
        <begin position="321"/>
        <end position="333"/>
    </location>
</feature>
<gene>
    <name evidence="2" type="ORF">LSH36_114g02029</name>
</gene>
<dbReference type="AlphaFoldDB" id="A0AAD9K0G1"/>
<feature type="compositionally biased region" description="Low complexity" evidence="1">
    <location>
        <begin position="261"/>
        <end position="294"/>
    </location>
</feature>
<dbReference type="SUPFAM" id="SSF56059">
    <property type="entry name" value="Glutathione synthetase ATP-binding domain-like"/>
    <property type="match status" value="1"/>
</dbReference>
<evidence type="ECO:0000313" key="3">
    <source>
        <dbReference type="Proteomes" id="UP001208570"/>
    </source>
</evidence>
<sequence length="614" mass="67826">MLIGSTAPYLILYHKGYVRRCLHDYRPDDDNLMIHLTNQYVQKRDAEYKNNLEDTVWSMDKFNDYINIFVAPHRGLPQDWVYTVFSTRMKQIMLFCFNAVKHKLKCRMGYFDLYGLDFMIDEQMKIWLIEINSNPSLATNCKSLKEVIPGVVKESLHIAIECFEKVRRNKSILPINAIKGFEIIYCGTNARRKPGLGNRIEAVSPLRSSPTGFFTNRSPSLSPLLRSRSLSPARDSPTQGQLSHRHITYQTPNQRRKHSSPHSAHSPNSDVSGQSSSTGPGSRSESSEGARNSGTGSEQGVNKQSSVLGFGRHSANSDVPSSDGSQSAKSSSSPGNVGQDPSRKMPRLEGAAGDVVQNLHETTRRQFPVTHHASYGRAVGHSAGFTEGREEPEFSRCHQVQNDPRAAEFSGRPGGGKSSPHLYLTPRQSSKLTAQPGGEHSSATNSRRLAHKISLTGIRLSEPEKDLVVDAKTKPPPVLSDELTLLTDIRCKEGSATEAIGIRQALAASRKCAPADGRCQQMNTARVADLSTELKLAKELVRLPSTILQPNKNVKVATQETVVGENQRLEKPTLSQAKPNRYKQIQCDETASSSTRLKLENYGRQKKAARVGAS</sequence>
<evidence type="ECO:0000256" key="1">
    <source>
        <dbReference type="SAM" id="MobiDB-lite"/>
    </source>
</evidence>
<dbReference type="PANTHER" id="PTHR46810">
    <property type="entry name" value="INACTIVE POLYGLYCYLASE TTLL10"/>
    <property type="match status" value="1"/>
</dbReference>
<feature type="compositionally biased region" description="Basic and acidic residues" evidence="1">
    <location>
        <begin position="387"/>
        <end position="396"/>
    </location>
</feature>
<name>A0AAD9K0G1_9ANNE</name>
<dbReference type="PANTHER" id="PTHR46810:SF1">
    <property type="entry name" value="INACTIVE POLYGLYCYLASE TTLL10"/>
    <property type="match status" value="1"/>
</dbReference>
<comment type="caution">
    <text evidence="2">The sequence shown here is derived from an EMBL/GenBank/DDBJ whole genome shotgun (WGS) entry which is preliminary data.</text>
</comment>
<feature type="compositionally biased region" description="Polar residues" evidence="1">
    <location>
        <begin position="238"/>
        <end position="253"/>
    </location>
</feature>
<dbReference type="EMBL" id="JAODUP010000114">
    <property type="protein sequence ID" value="KAK2161580.1"/>
    <property type="molecule type" value="Genomic_DNA"/>
</dbReference>
<feature type="compositionally biased region" description="Low complexity" evidence="1">
    <location>
        <begin position="217"/>
        <end position="237"/>
    </location>
</feature>
<feature type="region of interest" description="Disordered" evidence="1">
    <location>
        <begin position="386"/>
        <end position="449"/>
    </location>
</feature>
<dbReference type="InterPro" id="IPR004344">
    <property type="entry name" value="TTL/TTLL_fam"/>
</dbReference>
<dbReference type="Proteomes" id="UP001208570">
    <property type="component" value="Unassembled WGS sequence"/>
</dbReference>
<feature type="region of interest" description="Disordered" evidence="1">
    <location>
        <begin position="207"/>
        <end position="347"/>
    </location>
</feature>
<dbReference type="Pfam" id="PF03133">
    <property type="entry name" value="TTL"/>
    <property type="match status" value="1"/>
</dbReference>
<dbReference type="PROSITE" id="PS51221">
    <property type="entry name" value="TTL"/>
    <property type="match status" value="1"/>
</dbReference>
<feature type="region of interest" description="Disordered" evidence="1">
    <location>
        <begin position="570"/>
        <end position="589"/>
    </location>
</feature>
<organism evidence="2 3">
    <name type="scientific">Paralvinella palmiformis</name>
    <dbReference type="NCBI Taxonomy" id="53620"/>
    <lineage>
        <taxon>Eukaryota</taxon>
        <taxon>Metazoa</taxon>
        <taxon>Spiralia</taxon>
        <taxon>Lophotrochozoa</taxon>
        <taxon>Annelida</taxon>
        <taxon>Polychaeta</taxon>
        <taxon>Sedentaria</taxon>
        <taxon>Canalipalpata</taxon>
        <taxon>Terebellida</taxon>
        <taxon>Terebelliformia</taxon>
        <taxon>Alvinellidae</taxon>
        <taxon>Paralvinella</taxon>
    </lineage>
</organism>
<feature type="compositionally biased region" description="Polar residues" evidence="1">
    <location>
        <begin position="295"/>
        <end position="307"/>
    </location>
</feature>
<dbReference type="Gene3D" id="3.30.470.20">
    <property type="entry name" value="ATP-grasp fold, B domain"/>
    <property type="match status" value="1"/>
</dbReference>
<evidence type="ECO:0000313" key="2">
    <source>
        <dbReference type="EMBL" id="KAK2161580.1"/>
    </source>
</evidence>
<dbReference type="GO" id="GO:0070737">
    <property type="term" value="F:protein-glycine ligase activity, elongating"/>
    <property type="evidence" value="ECO:0007669"/>
    <property type="project" value="TreeGrafter"/>
</dbReference>
<keyword evidence="3" id="KW-1185">Reference proteome</keyword>
<reference evidence="2" key="1">
    <citation type="journal article" date="2023" name="Mol. Biol. Evol.">
        <title>Third-Generation Sequencing Reveals the Adaptive Role of the Epigenome in Three Deep-Sea Polychaetes.</title>
        <authorList>
            <person name="Perez M."/>
            <person name="Aroh O."/>
            <person name="Sun Y."/>
            <person name="Lan Y."/>
            <person name="Juniper S.K."/>
            <person name="Young C.R."/>
            <person name="Angers B."/>
            <person name="Qian P.Y."/>
        </authorList>
    </citation>
    <scope>NUCLEOTIDE SEQUENCE</scope>
    <source>
        <strain evidence="2">P08H-3</strain>
    </source>
</reference>
<feature type="compositionally biased region" description="Polar residues" evidence="1">
    <location>
        <begin position="207"/>
        <end position="216"/>
    </location>
</feature>
<protein>
    <submittedName>
        <fullName evidence="2">Uncharacterized protein</fullName>
    </submittedName>
</protein>